<dbReference type="AlphaFoldDB" id="A0A816FK94"/>
<protein>
    <submittedName>
        <fullName evidence="4">Uncharacterized protein</fullName>
    </submittedName>
</protein>
<evidence type="ECO:0000256" key="2">
    <source>
        <dbReference type="SAM" id="SignalP"/>
    </source>
</evidence>
<dbReference type="OrthoDB" id="10061292at2759"/>
<evidence type="ECO:0000313" key="4">
    <source>
        <dbReference type="EMBL" id="CAF1662647.1"/>
    </source>
</evidence>
<evidence type="ECO:0000313" key="5">
    <source>
        <dbReference type="Proteomes" id="UP000663828"/>
    </source>
</evidence>
<organism evidence="4 5">
    <name type="scientific">Adineta ricciae</name>
    <name type="common">Rotifer</name>
    <dbReference type="NCBI Taxonomy" id="249248"/>
    <lineage>
        <taxon>Eukaryota</taxon>
        <taxon>Metazoa</taxon>
        <taxon>Spiralia</taxon>
        <taxon>Gnathifera</taxon>
        <taxon>Rotifera</taxon>
        <taxon>Eurotatoria</taxon>
        <taxon>Bdelloidea</taxon>
        <taxon>Adinetida</taxon>
        <taxon>Adinetidae</taxon>
        <taxon>Adineta</taxon>
    </lineage>
</organism>
<sequence length="100" mass="11386">MFILTILIIANFAEQKDEREVEGLVNSAVGDQLEPQLAERMEDESDEYSSFTQYRVKRARGGAKNRGGSSEHEKHEKGQTRKSNDKKGGEKGDARRPYRK</sequence>
<keyword evidence="5" id="KW-1185">Reference proteome</keyword>
<feature type="chain" id="PRO_5035688974" evidence="2">
    <location>
        <begin position="16"/>
        <end position="100"/>
    </location>
</feature>
<comment type="caution">
    <text evidence="4">The sequence shown here is derived from an EMBL/GenBank/DDBJ whole genome shotgun (WGS) entry which is preliminary data.</text>
</comment>
<dbReference type="EMBL" id="CAJNOJ010000397">
    <property type="protein sequence ID" value="CAF1433150.1"/>
    <property type="molecule type" value="Genomic_DNA"/>
</dbReference>
<evidence type="ECO:0000256" key="1">
    <source>
        <dbReference type="SAM" id="MobiDB-lite"/>
    </source>
</evidence>
<keyword evidence="2" id="KW-0732">Signal</keyword>
<dbReference type="EMBL" id="CAJNOR010011627">
    <property type="protein sequence ID" value="CAF1662647.1"/>
    <property type="molecule type" value="Genomic_DNA"/>
</dbReference>
<proteinExistence type="predicted"/>
<dbReference type="Proteomes" id="UP000663852">
    <property type="component" value="Unassembled WGS sequence"/>
</dbReference>
<gene>
    <name evidence="3" type="ORF">EDS130_LOCUS38346</name>
    <name evidence="4" type="ORF">XAT740_LOCUS57177</name>
</gene>
<reference evidence="4" key="1">
    <citation type="submission" date="2021-02" db="EMBL/GenBank/DDBJ databases">
        <authorList>
            <person name="Nowell W R."/>
        </authorList>
    </citation>
    <scope>NUCLEOTIDE SEQUENCE</scope>
</reference>
<feature type="region of interest" description="Disordered" evidence="1">
    <location>
        <begin position="39"/>
        <end position="100"/>
    </location>
</feature>
<accession>A0A816FK94</accession>
<name>A0A816FK94_ADIRI</name>
<evidence type="ECO:0000313" key="3">
    <source>
        <dbReference type="EMBL" id="CAF1433150.1"/>
    </source>
</evidence>
<feature type="compositionally biased region" description="Basic and acidic residues" evidence="1">
    <location>
        <begin position="69"/>
        <end position="100"/>
    </location>
</feature>
<feature type="signal peptide" evidence="2">
    <location>
        <begin position="1"/>
        <end position="15"/>
    </location>
</feature>
<dbReference type="Proteomes" id="UP000663828">
    <property type="component" value="Unassembled WGS sequence"/>
</dbReference>